<keyword evidence="1" id="KW-1133">Transmembrane helix</keyword>
<dbReference type="RefSeq" id="WP_045931326.1">
    <property type="nucleotide sequence ID" value="NZ_CP013119.1"/>
</dbReference>
<sequence length="152" mass="16641">MPIIVVLLFIGIIAALVYGGMQLFTLVSASAGVIAAMLSLLIAAAILVAPFIVWRRRYLAIHGKKQQGQRILELALPDGAIRLDALQKRGQIQTGQGTRGFIFADIEAVELQSRGLRLTLRNPAQSWDIQPAHAAEAKRWHKILSLAARQDL</sequence>
<accession>A0A2U2BQ58</accession>
<dbReference type="GeneID" id="29369366"/>
<name>A0A2U2BQ58_ALCFA</name>
<reference evidence="2 3" key="1">
    <citation type="submission" date="2018-05" db="EMBL/GenBank/DDBJ databases">
        <title>Genome Sequence of an Efficient Indole-Degrading Bacterium, Alcaligenes sp.YBY.</title>
        <authorList>
            <person name="Yang B."/>
        </authorList>
    </citation>
    <scope>NUCLEOTIDE SEQUENCE [LARGE SCALE GENOMIC DNA]</scope>
    <source>
        <strain evidence="2 3">YBY</strain>
    </source>
</reference>
<comment type="caution">
    <text evidence="2">The sequence shown here is derived from an EMBL/GenBank/DDBJ whole genome shotgun (WGS) entry which is preliminary data.</text>
</comment>
<proteinExistence type="predicted"/>
<organism evidence="2 3">
    <name type="scientific">Alcaligenes faecalis</name>
    <dbReference type="NCBI Taxonomy" id="511"/>
    <lineage>
        <taxon>Bacteria</taxon>
        <taxon>Pseudomonadati</taxon>
        <taxon>Pseudomonadota</taxon>
        <taxon>Betaproteobacteria</taxon>
        <taxon>Burkholderiales</taxon>
        <taxon>Alcaligenaceae</taxon>
        <taxon>Alcaligenes</taxon>
    </lineage>
</organism>
<protein>
    <submittedName>
        <fullName evidence="2">Uncharacterized protein</fullName>
    </submittedName>
</protein>
<keyword evidence="1" id="KW-0812">Transmembrane</keyword>
<dbReference type="STRING" id="511.UZ73_18840"/>
<evidence type="ECO:0000313" key="2">
    <source>
        <dbReference type="EMBL" id="PWE16116.1"/>
    </source>
</evidence>
<dbReference type="Proteomes" id="UP000245216">
    <property type="component" value="Unassembled WGS sequence"/>
</dbReference>
<dbReference type="AlphaFoldDB" id="A0A2U2BQ58"/>
<reference evidence="2 3" key="2">
    <citation type="submission" date="2018-05" db="EMBL/GenBank/DDBJ databases">
        <authorList>
            <person name="Lanie J.A."/>
            <person name="Ng W.-L."/>
            <person name="Kazmierczak K.M."/>
            <person name="Andrzejewski T.M."/>
            <person name="Davidsen T.M."/>
            <person name="Wayne K.J."/>
            <person name="Tettelin H."/>
            <person name="Glass J.I."/>
            <person name="Rusch D."/>
            <person name="Podicherti R."/>
            <person name="Tsui H.-C.T."/>
            <person name="Winkler M.E."/>
        </authorList>
    </citation>
    <scope>NUCLEOTIDE SEQUENCE [LARGE SCALE GENOMIC DNA]</scope>
    <source>
        <strain evidence="2 3">YBY</strain>
    </source>
</reference>
<dbReference type="EMBL" id="QEXO01000001">
    <property type="protein sequence ID" value="PWE16116.1"/>
    <property type="molecule type" value="Genomic_DNA"/>
</dbReference>
<evidence type="ECO:0000256" key="1">
    <source>
        <dbReference type="SAM" id="Phobius"/>
    </source>
</evidence>
<dbReference type="KEGG" id="afa:UZ73_18840"/>
<keyword evidence="1" id="KW-0472">Membrane</keyword>
<feature type="transmembrane region" description="Helical" evidence="1">
    <location>
        <begin position="29"/>
        <end position="54"/>
    </location>
</feature>
<evidence type="ECO:0000313" key="3">
    <source>
        <dbReference type="Proteomes" id="UP000245216"/>
    </source>
</evidence>
<gene>
    <name evidence="2" type="ORF">DF183_05170</name>
</gene>